<dbReference type="AlphaFoldDB" id="A0A9D4PJQ3"/>
<comment type="caution">
    <text evidence="5">The sequence shown here is derived from an EMBL/GenBank/DDBJ whole genome shotgun (WGS) entry which is preliminary data.</text>
</comment>
<keyword evidence="1" id="KW-0489">Methyltransferase</keyword>
<sequence length="191" mass="22280">MTRSDLSKDSSEDTNDPGFYARNNGDQRLLNLKALDMVEKDLDHMYDRNLQFLDLGCGTGDFTRRCLLPRCPPSARIVAVDSSEEMLTYARQMFAHPRIEYDRLDISGDVADFVAKYSTFNRIYSFFCLNWVRNQEEAMKNVSSLLSSGGECVLVFPAWSRSRMPWMKLARLDRWRKYKEVSFLLRTEPFI</sequence>
<dbReference type="CDD" id="cd02440">
    <property type="entry name" value="AdoMet_MTases"/>
    <property type="match status" value="1"/>
</dbReference>
<evidence type="ECO:0000313" key="6">
    <source>
        <dbReference type="Proteomes" id="UP000821837"/>
    </source>
</evidence>
<reference evidence="5" key="2">
    <citation type="submission" date="2021-09" db="EMBL/GenBank/DDBJ databases">
        <authorList>
            <person name="Jia N."/>
            <person name="Wang J."/>
            <person name="Shi W."/>
            <person name="Du L."/>
            <person name="Sun Y."/>
            <person name="Zhan W."/>
            <person name="Jiang J."/>
            <person name="Wang Q."/>
            <person name="Zhang B."/>
            <person name="Ji P."/>
            <person name="Sakyi L.B."/>
            <person name="Cui X."/>
            <person name="Yuan T."/>
            <person name="Jiang B."/>
            <person name="Yang W."/>
            <person name="Lam T.T.-Y."/>
            <person name="Chang Q."/>
            <person name="Ding S."/>
            <person name="Wang X."/>
            <person name="Zhu J."/>
            <person name="Ruan X."/>
            <person name="Zhao L."/>
            <person name="Wei J."/>
            <person name="Que T."/>
            <person name="Du C."/>
            <person name="Cheng J."/>
            <person name="Dai P."/>
            <person name="Han X."/>
            <person name="Huang E."/>
            <person name="Gao Y."/>
            <person name="Liu J."/>
            <person name="Shao H."/>
            <person name="Ye R."/>
            <person name="Li L."/>
            <person name="Wei W."/>
            <person name="Wang X."/>
            <person name="Wang C."/>
            <person name="Huo Q."/>
            <person name="Li W."/>
            <person name="Guo W."/>
            <person name="Chen H."/>
            <person name="Chen S."/>
            <person name="Zhou L."/>
            <person name="Zhou L."/>
            <person name="Ni X."/>
            <person name="Tian J."/>
            <person name="Zhou Y."/>
            <person name="Sheng Y."/>
            <person name="Liu T."/>
            <person name="Pan Y."/>
            <person name="Xia L."/>
            <person name="Li J."/>
            <person name="Zhao F."/>
            <person name="Cao W."/>
        </authorList>
    </citation>
    <scope>NUCLEOTIDE SEQUENCE</scope>
    <source>
        <strain evidence="5">Rsan-2018</strain>
        <tissue evidence="5">Larvae</tissue>
    </source>
</reference>
<feature type="compositionally biased region" description="Basic and acidic residues" evidence="3">
    <location>
        <begin position="1"/>
        <end position="11"/>
    </location>
</feature>
<dbReference type="SUPFAM" id="SSF53335">
    <property type="entry name" value="S-adenosyl-L-methionine-dependent methyltransferases"/>
    <property type="match status" value="1"/>
</dbReference>
<dbReference type="InterPro" id="IPR041698">
    <property type="entry name" value="Methyltransf_25"/>
</dbReference>
<accession>A0A9D4PJQ3</accession>
<keyword evidence="2" id="KW-0808">Transferase</keyword>
<feature type="region of interest" description="Disordered" evidence="3">
    <location>
        <begin position="1"/>
        <end position="20"/>
    </location>
</feature>
<keyword evidence="6" id="KW-1185">Reference proteome</keyword>
<proteinExistence type="predicted"/>
<name>A0A9D4PJQ3_RHISA</name>
<dbReference type="VEuPathDB" id="VectorBase:RSAN_040295"/>
<dbReference type="InterPro" id="IPR029063">
    <property type="entry name" value="SAM-dependent_MTases_sf"/>
</dbReference>
<dbReference type="Pfam" id="PF13649">
    <property type="entry name" value="Methyltransf_25"/>
    <property type="match status" value="1"/>
</dbReference>
<dbReference type="PANTHER" id="PTHR43861">
    <property type="entry name" value="TRANS-ACONITATE 2-METHYLTRANSFERASE-RELATED"/>
    <property type="match status" value="1"/>
</dbReference>
<dbReference type="Gene3D" id="3.40.50.150">
    <property type="entry name" value="Vaccinia Virus protein VP39"/>
    <property type="match status" value="1"/>
</dbReference>
<dbReference type="Proteomes" id="UP000821837">
    <property type="component" value="Unassembled WGS sequence"/>
</dbReference>
<organism evidence="5 6">
    <name type="scientific">Rhipicephalus sanguineus</name>
    <name type="common">Brown dog tick</name>
    <name type="synonym">Ixodes sanguineus</name>
    <dbReference type="NCBI Taxonomy" id="34632"/>
    <lineage>
        <taxon>Eukaryota</taxon>
        <taxon>Metazoa</taxon>
        <taxon>Ecdysozoa</taxon>
        <taxon>Arthropoda</taxon>
        <taxon>Chelicerata</taxon>
        <taxon>Arachnida</taxon>
        <taxon>Acari</taxon>
        <taxon>Parasitiformes</taxon>
        <taxon>Ixodida</taxon>
        <taxon>Ixodoidea</taxon>
        <taxon>Ixodidae</taxon>
        <taxon>Rhipicephalinae</taxon>
        <taxon>Rhipicephalus</taxon>
        <taxon>Rhipicephalus</taxon>
    </lineage>
</organism>
<evidence type="ECO:0000259" key="4">
    <source>
        <dbReference type="Pfam" id="PF13649"/>
    </source>
</evidence>
<feature type="domain" description="Methyltransferase" evidence="4">
    <location>
        <begin position="53"/>
        <end position="150"/>
    </location>
</feature>
<evidence type="ECO:0000256" key="1">
    <source>
        <dbReference type="ARBA" id="ARBA00022603"/>
    </source>
</evidence>
<gene>
    <name evidence="5" type="ORF">HPB52_014239</name>
</gene>
<dbReference type="PANTHER" id="PTHR43861:SF1">
    <property type="entry name" value="TRANS-ACONITATE 2-METHYLTRANSFERASE"/>
    <property type="match status" value="1"/>
</dbReference>
<evidence type="ECO:0000256" key="2">
    <source>
        <dbReference type="ARBA" id="ARBA00022679"/>
    </source>
</evidence>
<dbReference type="EMBL" id="JABSTV010001253">
    <property type="protein sequence ID" value="KAH7943998.1"/>
    <property type="molecule type" value="Genomic_DNA"/>
</dbReference>
<protein>
    <recommendedName>
        <fullName evidence="4">Methyltransferase domain-containing protein</fullName>
    </recommendedName>
</protein>
<dbReference type="GO" id="GO:0008168">
    <property type="term" value="F:methyltransferase activity"/>
    <property type="evidence" value="ECO:0007669"/>
    <property type="project" value="UniProtKB-KW"/>
</dbReference>
<reference evidence="5" key="1">
    <citation type="journal article" date="2020" name="Cell">
        <title>Large-Scale Comparative Analyses of Tick Genomes Elucidate Their Genetic Diversity and Vector Capacities.</title>
        <authorList>
            <consortium name="Tick Genome and Microbiome Consortium (TIGMIC)"/>
            <person name="Jia N."/>
            <person name="Wang J."/>
            <person name="Shi W."/>
            <person name="Du L."/>
            <person name="Sun Y."/>
            <person name="Zhan W."/>
            <person name="Jiang J.F."/>
            <person name="Wang Q."/>
            <person name="Zhang B."/>
            <person name="Ji P."/>
            <person name="Bell-Sakyi L."/>
            <person name="Cui X.M."/>
            <person name="Yuan T.T."/>
            <person name="Jiang B.G."/>
            <person name="Yang W.F."/>
            <person name="Lam T.T."/>
            <person name="Chang Q.C."/>
            <person name="Ding S.J."/>
            <person name="Wang X.J."/>
            <person name="Zhu J.G."/>
            <person name="Ruan X.D."/>
            <person name="Zhao L."/>
            <person name="Wei J.T."/>
            <person name="Ye R.Z."/>
            <person name="Que T.C."/>
            <person name="Du C.H."/>
            <person name="Zhou Y.H."/>
            <person name="Cheng J.X."/>
            <person name="Dai P.F."/>
            <person name="Guo W.B."/>
            <person name="Han X.H."/>
            <person name="Huang E.J."/>
            <person name="Li L.F."/>
            <person name="Wei W."/>
            <person name="Gao Y.C."/>
            <person name="Liu J.Z."/>
            <person name="Shao H.Z."/>
            <person name="Wang X."/>
            <person name="Wang C.C."/>
            <person name="Yang T.C."/>
            <person name="Huo Q.B."/>
            <person name="Li W."/>
            <person name="Chen H.Y."/>
            <person name="Chen S.E."/>
            <person name="Zhou L.G."/>
            <person name="Ni X.B."/>
            <person name="Tian J.H."/>
            <person name="Sheng Y."/>
            <person name="Liu T."/>
            <person name="Pan Y.S."/>
            <person name="Xia L.Y."/>
            <person name="Li J."/>
            <person name="Zhao F."/>
            <person name="Cao W.C."/>
        </authorList>
    </citation>
    <scope>NUCLEOTIDE SEQUENCE</scope>
    <source>
        <strain evidence="5">Rsan-2018</strain>
    </source>
</reference>
<dbReference type="GO" id="GO:0032259">
    <property type="term" value="P:methylation"/>
    <property type="evidence" value="ECO:0007669"/>
    <property type="project" value="UniProtKB-KW"/>
</dbReference>
<evidence type="ECO:0000313" key="5">
    <source>
        <dbReference type="EMBL" id="KAH7943998.1"/>
    </source>
</evidence>
<evidence type="ECO:0000256" key="3">
    <source>
        <dbReference type="SAM" id="MobiDB-lite"/>
    </source>
</evidence>